<keyword evidence="2" id="KW-1185">Reference proteome</keyword>
<comment type="caution">
    <text evidence="1">The sequence shown here is derived from an EMBL/GenBank/DDBJ whole genome shotgun (WGS) entry which is preliminary data.</text>
</comment>
<sequence length="104" mass="11454">MVLEEQLDEDILVLLGDAPKTETPIGPAIHKDTANRCQDILTKGLAKDVKESHLKTYLIPFNCDLLIAPALNSGVKAALTETSIKRDLYCIKRDSTTSVEITLF</sequence>
<protein>
    <submittedName>
        <fullName evidence="1">(apollo) hypothetical protein</fullName>
    </submittedName>
</protein>
<dbReference type="EMBL" id="CAJQZP010000191">
    <property type="protein sequence ID" value="CAG4944439.1"/>
    <property type="molecule type" value="Genomic_DNA"/>
</dbReference>
<proteinExistence type="predicted"/>
<reference evidence="1" key="1">
    <citation type="submission" date="2021-04" db="EMBL/GenBank/DDBJ databases">
        <authorList>
            <person name="Tunstrom K."/>
        </authorList>
    </citation>
    <scope>NUCLEOTIDE SEQUENCE</scope>
</reference>
<evidence type="ECO:0000313" key="1">
    <source>
        <dbReference type="EMBL" id="CAG4944439.1"/>
    </source>
</evidence>
<dbReference type="OrthoDB" id="6140287at2759"/>
<dbReference type="AlphaFoldDB" id="A0A8S3W780"/>
<gene>
    <name evidence="1" type="ORF">PAPOLLO_LOCUS2858</name>
</gene>
<evidence type="ECO:0000313" key="2">
    <source>
        <dbReference type="Proteomes" id="UP000691718"/>
    </source>
</evidence>
<name>A0A8S3W780_PARAO</name>
<organism evidence="1 2">
    <name type="scientific">Parnassius apollo</name>
    <name type="common">Apollo butterfly</name>
    <name type="synonym">Papilio apollo</name>
    <dbReference type="NCBI Taxonomy" id="110799"/>
    <lineage>
        <taxon>Eukaryota</taxon>
        <taxon>Metazoa</taxon>
        <taxon>Ecdysozoa</taxon>
        <taxon>Arthropoda</taxon>
        <taxon>Hexapoda</taxon>
        <taxon>Insecta</taxon>
        <taxon>Pterygota</taxon>
        <taxon>Neoptera</taxon>
        <taxon>Endopterygota</taxon>
        <taxon>Lepidoptera</taxon>
        <taxon>Glossata</taxon>
        <taxon>Ditrysia</taxon>
        <taxon>Papilionoidea</taxon>
        <taxon>Papilionidae</taxon>
        <taxon>Parnassiinae</taxon>
        <taxon>Parnassini</taxon>
        <taxon>Parnassius</taxon>
        <taxon>Parnassius</taxon>
    </lineage>
</organism>
<dbReference type="Proteomes" id="UP000691718">
    <property type="component" value="Unassembled WGS sequence"/>
</dbReference>
<accession>A0A8S3W780</accession>